<gene>
    <name evidence="8" type="primary">mltF</name>
    <name evidence="10" type="ORF">AX660_20225</name>
</gene>
<dbReference type="InterPro" id="IPR008258">
    <property type="entry name" value="Transglycosylase_SLT_dom_1"/>
</dbReference>
<evidence type="ECO:0000256" key="7">
    <source>
        <dbReference type="ARBA" id="ARBA00023316"/>
    </source>
</evidence>
<name>A0A148KP63_9ALTE</name>
<evidence type="ECO:0000256" key="5">
    <source>
        <dbReference type="ARBA" id="ARBA00023237"/>
    </source>
</evidence>
<dbReference type="InterPro" id="IPR000189">
    <property type="entry name" value="Transglyc_AS"/>
</dbReference>
<dbReference type="HAMAP" id="MF_02016">
    <property type="entry name" value="MltF"/>
    <property type="match status" value="1"/>
</dbReference>
<dbReference type="Gene3D" id="1.10.530.10">
    <property type="match status" value="1"/>
</dbReference>
<dbReference type="EMBL" id="LSNE01000009">
    <property type="protein sequence ID" value="KXI28015.1"/>
    <property type="molecule type" value="Genomic_DNA"/>
</dbReference>
<dbReference type="CDD" id="cd13403">
    <property type="entry name" value="MLTF-like"/>
    <property type="match status" value="1"/>
</dbReference>
<feature type="domain" description="Solute-binding protein family 3/N-terminal" evidence="9">
    <location>
        <begin position="21"/>
        <end position="244"/>
    </location>
</feature>
<dbReference type="Proteomes" id="UP000070299">
    <property type="component" value="Unassembled WGS sequence"/>
</dbReference>
<keyword evidence="7 8" id="KW-0961">Cell wall biogenesis/degradation</keyword>
<evidence type="ECO:0000256" key="4">
    <source>
        <dbReference type="ARBA" id="ARBA00023136"/>
    </source>
</evidence>
<comment type="similarity">
    <text evidence="8">In the N-terminal section; belongs to the bacterial solute-binding protein 3 family.</text>
</comment>
<dbReference type="CDD" id="cd01009">
    <property type="entry name" value="PBP2_YfhD_N"/>
    <property type="match status" value="1"/>
</dbReference>
<keyword evidence="4 8" id="KW-0472">Membrane</keyword>
<dbReference type="GO" id="GO:0071555">
    <property type="term" value="P:cell wall organization"/>
    <property type="evidence" value="ECO:0007669"/>
    <property type="project" value="UniProtKB-KW"/>
</dbReference>
<dbReference type="Gene3D" id="3.40.190.10">
    <property type="entry name" value="Periplasmic binding protein-like II"/>
    <property type="match status" value="2"/>
</dbReference>
<dbReference type="SUPFAM" id="SSF53850">
    <property type="entry name" value="Periplasmic binding protein-like II"/>
    <property type="match status" value="1"/>
</dbReference>
<sequence length="458" mass="52245">MCSCNDERHASSLAEVLDAGVLKVGTTYGLTTYYNGATGPIGFEYELAEGFANYLGVKLEVFPYYNLNELFPQLQNQHLDLIAAGLSANPERQKNFRFGPGYQRVSEKLVFKQGKEWPRDISSLTGKLVVISGSSHSQTLHEFQQQNPDLSWQETDDKDMEELLELVLHEELDYTIADSNVLALMRRRYPELAIGFSVSPEQDIAWAVNKDKDDSLLAALIEYFGIIQTNGILAALEDKYFGHLRQFNYVDTREFIKAAREVLPKFRPWFESYAGDLDWRLLAAMSYQESHWKPNAKSVTGVRGMMMLTQATAKDLGILSRLDPEQSIKGGSTYLASLLQRIPDRIGYPDRLWFALAAYNIGLGHLEDARVLTDRQDGNPDMWIDVKIRLLQLRQKKHYKTTIYGYARGNEAVTYVDNIRRYYDTLVWLDEQQPQILKPDELPTDTVMITGPETVILD</sequence>
<dbReference type="PANTHER" id="PTHR35936">
    <property type="entry name" value="MEMBRANE-BOUND LYTIC MUREIN TRANSGLYCOSYLASE F"/>
    <property type="match status" value="1"/>
</dbReference>
<comment type="domain">
    <text evidence="8">The N-terminal domain does not have lytic activity and probably modulates enzymatic activity. The C-terminal domain is the catalytic active domain.</text>
</comment>
<comment type="catalytic activity">
    <reaction evidence="8">
        <text>Exolytic cleavage of the (1-&gt;4)-beta-glycosidic linkage between N-acetylmuramic acid (MurNAc) and N-acetylglucosamine (GlcNAc) residues in peptidoglycan, from either the reducing or the non-reducing ends of the peptidoglycan chains, with concomitant formation of a 1,6-anhydrobond in the MurNAc residue.</text>
        <dbReference type="EC" id="4.2.2.n1"/>
    </reaction>
</comment>
<keyword evidence="6 8" id="KW-0456">Lyase</keyword>
<comment type="caution">
    <text evidence="10">The sequence shown here is derived from an EMBL/GenBank/DDBJ whole genome shotgun (WGS) entry which is preliminary data.</text>
</comment>
<evidence type="ECO:0000256" key="2">
    <source>
        <dbReference type="ARBA" id="ARBA00010333"/>
    </source>
</evidence>
<dbReference type="GO" id="GO:0009279">
    <property type="term" value="C:cell outer membrane"/>
    <property type="evidence" value="ECO:0007669"/>
    <property type="project" value="UniProtKB-SubCell"/>
</dbReference>
<keyword evidence="3 8" id="KW-0732">Signal</keyword>
<accession>A0A148KP63</accession>
<dbReference type="GO" id="GO:0009253">
    <property type="term" value="P:peptidoglycan catabolic process"/>
    <property type="evidence" value="ECO:0007669"/>
    <property type="project" value="TreeGrafter"/>
</dbReference>
<dbReference type="InterPro" id="IPR023346">
    <property type="entry name" value="Lysozyme-like_dom_sf"/>
</dbReference>
<evidence type="ECO:0000256" key="6">
    <source>
        <dbReference type="ARBA" id="ARBA00023239"/>
    </source>
</evidence>
<dbReference type="SUPFAM" id="SSF53955">
    <property type="entry name" value="Lysozyme-like"/>
    <property type="match status" value="1"/>
</dbReference>
<feature type="active site" evidence="8">
    <location>
        <position position="289"/>
    </location>
</feature>
<dbReference type="InterPro" id="IPR001638">
    <property type="entry name" value="Solute-binding_3/MltF_N"/>
</dbReference>
<keyword evidence="5 8" id="KW-0998">Cell outer membrane</keyword>
<evidence type="ECO:0000256" key="3">
    <source>
        <dbReference type="ARBA" id="ARBA00022729"/>
    </source>
</evidence>
<dbReference type="Pfam" id="PF01464">
    <property type="entry name" value="SLT"/>
    <property type="match status" value="1"/>
</dbReference>
<dbReference type="SMART" id="SM00062">
    <property type="entry name" value="PBPb"/>
    <property type="match status" value="1"/>
</dbReference>
<dbReference type="EC" id="4.2.2.n1" evidence="8"/>
<dbReference type="GO" id="GO:0008933">
    <property type="term" value="F:peptidoglycan lytic transglycosylase activity"/>
    <property type="evidence" value="ECO:0007669"/>
    <property type="project" value="UniProtKB-UniRule"/>
</dbReference>
<evidence type="ECO:0000256" key="1">
    <source>
        <dbReference type="ARBA" id="ARBA00007734"/>
    </source>
</evidence>
<proteinExistence type="inferred from homology"/>
<evidence type="ECO:0000256" key="8">
    <source>
        <dbReference type="HAMAP-Rule" id="MF_02016"/>
    </source>
</evidence>
<comment type="function">
    <text evidence="8">Murein-degrading enzyme that degrades murein glycan strands and insoluble, high-molecular weight murein sacculi, with the concomitant formation of a 1,6-anhydromuramoyl product. Lytic transglycosylases (LTs) play an integral role in the metabolism of the peptidoglycan (PG) sacculus. Their lytic action creates space within the PG sacculus to allow for its expansion as well as for the insertion of various structures such as secretion systems and flagella.</text>
</comment>
<comment type="similarity">
    <text evidence="1">Belongs to the transglycosylase Slt family.</text>
</comment>
<dbReference type="AlphaFoldDB" id="A0A148KP63"/>
<evidence type="ECO:0000313" key="11">
    <source>
        <dbReference type="Proteomes" id="UP000070299"/>
    </source>
</evidence>
<dbReference type="Pfam" id="PF00497">
    <property type="entry name" value="SBP_bac_3"/>
    <property type="match status" value="1"/>
</dbReference>
<dbReference type="PANTHER" id="PTHR35936:SF32">
    <property type="entry name" value="MEMBRANE-BOUND LYTIC MUREIN TRANSGLYCOSYLASE F"/>
    <property type="match status" value="1"/>
</dbReference>
<dbReference type="STRING" id="1799789.AX660_20225"/>
<evidence type="ECO:0000313" key="10">
    <source>
        <dbReference type="EMBL" id="KXI28015.1"/>
    </source>
</evidence>
<evidence type="ECO:0000259" key="9">
    <source>
        <dbReference type="SMART" id="SM00062"/>
    </source>
</evidence>
<protein>
    <recommendedName>
        <fullName evidence="8">Membrane-bound lytic murein transglycosylase F</fullName>
        <ecNumber evidence="8">4.2.2.n1</ecNumber>
    </recommendedName>
    <alternativeName>
        <fullName evidence="8">Murein lyase F</fullName>
    </alternativeName>
</protein>
<keyword evidence="11" id="KW-1185">Reference proteome</keyword>
<dbReference type="GO" id="GO:0016998">
    <property type="term" value="P:cell wall macromolecule catabolic process"/>
    <property type="evidence" value="ECO:0007669"/>
    <property type="project" value="UniProtKB-UniRule"/>
</dbReference>
<feature type="region of interest" description="LT domain" evidence="8">
    <location>
        <begin position="245"/>
        <end position="458"/>
    </location>
</feature>
<reference evidence="11" key="1">
    <citation type="submission" date="2016-02" db="EMBL/GenBank/DDBJ databases">
        <authorList>
            <person name="Schultz-Johansen M."/>
            <person name="Glaring M.A."/>
            <person name="Bech P.K."/>
            <person name="Stougaard P."/>
        </authorList>
    </citation>
    <scope>NUCLEOTIDE SEQUENCE [LARGE SCALE GENOMIC DNA]</scope>
    <source>
        <strain evidence="11">S66</strain>
    </source>
</reference>
<comment type="caution">
    <text evidence="8">Lacks conserved residue(s) required for the propagation of feature annotation.</text>
</comment>
<organism evidence="10 11">
    <name type="scientific">Paraglaciecola hydrolytica</name>
    <dbReference type="NCBI Taxonomy" id="1799789"/>
    <lineage>
        <taxon>Bacteria</taxon>
        <taxon>Pseudomonadati</taxon>
        <taxon>Pseudomonadota</taxon>
        <taxon>Gammaproteobacteria</taxon>
        <taxon>Alteromonadales</taxon>
        <taxon>Alteromonadaceae</taxon>
        <taxon>Paraglaciecola</taxon>
    </lineage>
</organism>
<dbReference type="NCBIfam" id="NF008112">
    <property type="entry name" value="PRK10859.1"/>
    <property type="match status" value="1"/>
</dbReference>
<comment type="subcellular location">
    <subcellularLocation>
        <location evidence="8">Cell outer membrane</location>
        <topology evidence="8">Peripheral membrane protein</topology>
    </subcellularLocation>
    <text evidence="8">Attached to the inner leaflet of the outer membrane.</text>
</comment>
<comment type="similarity">
    <text evidence="2">Belongs to the bacterial solute-binding protein 3 family.</text>
</comment>
<comment type="similarity">
    <text evidence="8">In the C-terminal section; belongs to the transglycosylase Slt family.</text>
</comment>
<dbReference type="PROSITE" id="PS00922">
    <property type="entry name" value="TRANSGLYCOSYLASE"/>
    <property type="match status" value="1"/>
</dbReference>
<dbReference type="InterPro" id="IPR023703">
    <property type="entry name" value="MltF"/>
</dbReference>